<keyword evidence="10" id="KW-0807">Transducer</keyword>
<dbReference type="SMART" id="SM00148">
    <property type="entry name" value="PLCXc"/>
    <property type="match status" value="1"/>
</dbReference>
<dbReference type="InterPro" id="IPR017946">
    <property type="entry name" value="PLC-like_Pdiesterase_TIM-brl"/>
</dbReference>
<dbReference type="PANTHER" id="PTHR10336:SF36">
    <property type="entry name" value="1-PHOSPHATIDYLINOSITOL 4,5-BISPHOSPHATE PHOSPHODIESTERASE BETA-4"/>
    <property type="match status" value="1"/>
</dbReference>
<evidence type="ECO:0000259" key="15">
    <source>
        <dbReference type="PROSITE" id="PS50008"/>
    </source>
</evidence>
<name>A0A1I8B1P4_MELHA</name>
<evidence type="ECO:0000259" key="14">
    <source>
        <dbReference type="PROSITE" id="PS50004"/>
    </source>
</evidence>
<keyword evidence="7" id="KW-0106">Calcium</keyword>
<dbReference type="SUPFAM" id="SSF51695">
    <property type="entry name" value="PLC-like phosphodiesterases"/>
    <property type="match status" value="1"/>
</dbReference>
<sequence length="1785" mass="202338">MTAKGKDHWSWRHKIGVPDILLRGDLFDRYDEENGSLDFGCLLRVDEYGFFLVWEARGKEAGVLDLAQLWEARPNGGSIKDLRIVAELEQRAKLTQTVGNLDPLDSRIVWLTYGQDLAWRESINEFLRTYKIRFACPMQCLQKQWRYLCLATNERGRIPLRNVVRTFSSGKPEKMVHKCLADLGLSGDKNLHCTPTRRRRICVRLWLKMGNSIISMEQQTPIAIDRKKDFWHAKYQEREDLDVFLFTFDKFLRLYHKISPRTDIQELFVKLSGQKEYLTRERLITFLNDEQRDPRLNEILFPNFDVDRVNQLIAKYESDESYITQGKMSGDGFMRFLLSEENSPVFLDRTERHQDMDQPLCHYFINSSHNTYLTGRQYGGKSSTEIYRQVLLSGCRCIELDCWDGTGENKGEPIITHGKAMCTDVFFKDVLVQIKETAFLRSEWPVILSFENHCSKSNQLKMAKYCLEIFDDMLLTGPIKGHELEPGVPLPSPSQLKRKILIKNKRLKPEDEQRQMEQFRREGRLLDEEDEQSESATTSDQQKGVEYPSEATTTTNVDGENNSGGSGQVLSPRSALLASILVDEIQAENNNNNNNRSLTNNNNDPRHRRTSSGRLSPFIGSSRSSANLRCASGSSSPRHSLTDFLLSKRPDGLGARLCQALTLARLKGDLRPASAIMGSDRPSSRGGLLLRKINFYLPRKTFFFLLDRRGRQTLADGHFRIASSERSHLEDGHQSTQQQPHPKSKLGPTVSSASLSNAFDLLNLGNSQSSQHRSSLSNVPSRHNSTVALVETGKQETSNVEKTEDCASGQSATRIVPSSSQQQPPGIISKLKQPLGLNRRVQDRPILSQHSEGGHESVRHRNSGGHSSSQHCSSSTSPSSLLHLVSGRAEKRSFRRPSVVQSGTDHSTAAALVDATPGKRGSLLERRPAKQKPVLSKEEEERLIKMVQESYYYQGATTNIHPLLSSLVCYTHPVKFSGFDVAEQNNLHFHMSSFSESTGLNLIKQCAPEWVNYNKRQLSRIYPKGARVDSSNFLPQIFWNAGCQMAALNFQTPDVCIQLNQGKFEYNDQCGYLLKPDFMRRPDRTFDPFSESPVDGVIAAHCSVRIISGQFLSERKVGTYVEVEMYGLPTDTIRKEHRSRLVPANSLFPVYNEEPFVFRKVILPELAVLRFAVYDDSGKQLGQRILPLDGLQSGYRHISLRTENNQPLTLPSLFVHLQLKTYVPDELSGLVDALADPKAYLSAQEKREEALQQMCVDELEDLLAPVRADSAGRAKASTTNFDGNASIRRVAQNGGSNWAVASAQANSLESGRFASNQSPCMSGKEPSQSAVITSGGTQTFIFFCRLFNFFNASFLWEKRRGLLGGKFKFLFSPCFTVGRQHFLEDYDANFASASVVTELVPLLSSCDTVVAIALAPSRLSSRVLAGKDTPPPPRRALSALVRSTLTDEGGEKTGRKCRKMSNSLRFDPVGRRFSDRRVGNQPSSSQQIQQQLGPTISSGSVILRKTIEVLMSHRCNCVKNIEVTELKKEKAFTKLQKRILKDKEEMRRRHQKLRENVLKSQQSSVEKLVGNGGTTTNILTTKLSLKRRNHPNNASSDAGESAKRHVSLGNRISDPVQMGDSLIRSLVQNQTDEWSTLLRRMEIEQFEQRKLHTKEEYELLKRILTDRQKQQQIALKSRFEIENRELKQAQTKKSMEDIRAVQQDKGIKTKAERDRRIKELNERNLKLFMEERKRLATRCRRHEDQLEKKHTEQLEALEKESVRALELEEMSHRETLLASQPQCIV</sequence>
<dbReference type="GO" id="GO:0048015">
    <property type="term" value="P:phosphatidylinositol-mediated signaling"/>
    <property type="evidence" value="ECO:0007669"/>
    <property type="project" value="TreeGrafter"/>
</dbReference>
<feature type="coiled-coil region" evidence="12">
    <location>
        <begin position="1725"/>
        <end position="1767"/>
    </location>
</feature>
<feature type="compositionally biased region" description="Low complexity" evidence="13">
    <location>
        <begin position="864"/>
        <end position="886"/>
    </location>
</feature>
<dbReference type="Gene3D" id="2.60.40.150">
    <property type="entry name" value="C2 domain"/>
    <property type="match status" value="1"/>
</dbReference>
<dbReference type="WBParaSite" id="MhA1_Contig123.frz3.fgene3">
    <property type="protein sequence ID" value="MhA1_Contig123.frz3.fgene3"/>
    <property type="gene ID" value="MhA1_Contig123.frz3.fgene3"/>
</dbReference>
<dbReference type="GO" id="GO:0005737">
    <property type="term" value="C:cytoplasm"/>
    <property type="evidence" value="ECO:0007669"/>
    <property type="project" value="UniProtKB-SubCell"/>
</dbReference>
<evidence type="ECO:0000256" key="7">
    <source>
        <dbReference type="ARBA" id="ARBA00022837"/>
    </source>
</evidence>
<evidence type="ECO:0000256" key="10">
    <source>
        <dbReference type="ARBA" id="ARBA00023224"/>
    </source>
</evidence>
<proteinExistence type="predicted"/>
<evidence type="ECO:0000313" key="16">
    <source>
        <dbReference type="Proteomes" id="UP000095281"/>
    </source>
</evidence>
<dbReference type="GO" id="GO:0005509">
    <property type="term" value="F:calcium ion binding"/>
    <property type="evidence" value="ECO:0007669"/>
    <property type="project" value="InterPro"/>
</dbReference>
<feature type="region of interest" description="Disordered" evidence="13">
    <location>
        <begin position="587"/>
        <end position="639"/>
    </location>
</feature>
<feature type="region of interest" description="Disordered" evidence="13">
    <location>
        <begin position="1471"/>
        <end position="1490"/>
    </location>
</feature>
<dbReference type="GO" id="GO:0004435">
    <property type="term" value="F:phosphatidylinositol-4,5-bisphosphate phospholipase C activity"/>
    <property type="evidence" value="ECO:0007669"/>
    <property type="project" value="UniProtKB-EC"/>
</dbReference>
<keyword evidence="9 11" id="KW-0443">Lipid metabolism</keyword>
<dbReference type="InterPro" id="IPR000909">
    <property type="entry name" value="PLipase_C_PInositol-sp_X_dom"/>
</dbReference>
<dbReference type="Pfam" id="PF00387">
    <property type="entry name" value="PI-PLC-Y"/>
    <property type="match status" value="1"/>
</dbReference>
<dbReference type="InterPro" id="IPR042531">
    <property type="entry name" value="PLC-beta_C_sf"/>
</dbReference>
<dbReference type="Pfam" id="PF22631">
    <property type="entry name" value="PLCB1-4-like_EFh"/>
    <property type="match status" value="1"/>
</dbReference>
<feature type="compositionally biased region" description="Basic and acidic residues" evidence="13">
    <location>
        <begin position="507"/>
        <end position="526"/>
    </location>
</feature>
<dbReference type="Pfam" id="PF08703">
    <property type="entry name" value="PLC-beta_C"/>
    <property type="match status" value="1"/>
</dbReference>
<dbReference type="InterPro" id="IPR015359">
    <property type="entry name" value="PLC_EF-hand-like"/>
</dbReference>
<protein>
    <recommendedName>
        <fullName evidence="3 11">Phosphoinositide phospholipase C</fullName>
        <ecNumber evidence="3 11">3.1.4.11</ecNumber>
    </recommendedName>
</protein>
<comment type="subcellular location">
    <subcellularLocation>
        <location evidence="2">Cytoplasm</location>
    </subcellularLocation>
</comment>
<keyword evidence="12" id="KW-0175">Coiled coil</keyword>
<dbReference type="InterPro" id="IPR037862">
    <property type="entry name" value="PLC-beta_PH"/>
</dbReference>
<feature type="domain" description="C2" evidence="14">
    <location>
        <begin position="1083"/>
        <end position="1208"/>
    </location>
</feature>
<dbReference type="Pfam" id="PF17787">
    <property type="entry name" value="PH_14"/>
    <property type="match status" value="1"/>
</dbReference>
<dbReference type="PANTHER" id="PTHR10336">
    <property type="entry name" value="PHOSPHOINOSITIDE-SPECIFIC PHOSPHOLIPASE C FAMILY PROTEIN"/>
    <property type="match status" value="1"/>
</dbReference>
<evidence type="ECO:0000256" key="2">
    <source>
        <dbReference type="ARBA" id="ARBA00004496"/>
    </source>
</evidence>
<dbReference type="Gene3D" id="1.10.238.10">
    <property type="entry name" value="EF-hand"/>
    <property type="match status" value="1"/>
</dbReference>
<evidence type="ECO:0000256" key="1">
    <source>
        <dbReference type="ARBA" id="ARBA00001913"/>
    </source>
</evidence>
<keyword evidence="6 11" id="KW-0378">Hydrolase</keyword>
<dbReference type="Pfam" id="PF09279">
    <property type="entry name" value="EF-hand_like"/>
    <property type="match status" value="1"/>
</dbReference>
<dbReference type="InterPro" id="IPR014815">
    <property type="entry name" value="PLC-beta_C"/>
</dbReference>
<dbReference type="SUPFAM" id="SSF47473">
    <property type="entry name" value="EF-hand"/>
    <property type="match status" value="1"/>
</dbReference>
<dbReference type="SUPFAM" id="SSF50729">
    <property type="entry name" value="PH domain-like"/>
    <property type="match status" value="1"/>
</dbReference>
<feature type="region of interest" description="Disordered" evidence="13">
    <location>
        <begin position="790"/>
        <end position="936"/>
    </location>
</feature>
<dbReference type="FunFam" id="2.60.40.150:FF:000008">
    <property type="entry name" value="1-phosphatidylinositol 4,5-bisphosphate phosphodiesterase"/>
    <property type="match status" value="1"/>
</dbReference>
<dbReference type="InterPro" id="IPR001192">
    <property type="entry name" value="PI-PLC_fam"/>
</dbReference>
<evidence type="ECO:0000256" key="4">
    <source>
        <dbReference type="ARBA" id="ARBA00022490"/>
    </source>
</evidence>
<comment type="cofactor">
    <cofactor evidence="1">
        <name>Ca(2+)</name>
        <dbReference type="ChEBI" id="CHEBI:29108"/>
    </cofactor>
</comment>
<dbReference type="InterPro" id="IPR035892">
    <property type="entry name" value="C2_domain_sf"/>
</dbReference>
<evidence type="ECO:0000256" key="8">
    <source>
        <dbReference type="ARBA" id="ARBA00022963"/>
    </source>
</evidence>
<evidence type="ECO:0000256" key="9">
    <source>
        <dbReference type="ARBA" id="ARBA00023098"/>
    </source>
</evidence>
<accession>A0A1I8B1P4</accession>
<dbReference type="Gene3D" id="3.20.20.190">
    <property type="entry name" value="Phosphatidylinositol (PI) phosphodiesterase"/>
    <property type="match status" value="2"/>
</dbReference>
<dbReference type="SMART" id="SM00149">
    <property type="entry name" value="PLCYc"/>
    <property type="match status" value="1"/>
</dbReference>
<dbReference type="CDD" id="cd00275">
    <property type="entry name" value="C2_PLC_like"/>
    <property type="match status" value="1"/>
</dbReference>
<feature type="region of interest" description="Disordered" evidence="13">
    <location>
        <begin position="765"/>
        <end position="784"/>
    </location>
</feature>
<evidence type="ECO:0000313" key="17">
    <source>
        <dbReference type="WBParaSite" id="MhA1_Contig123.frz3.fgene3"/>
    </source>
</evidence>
<feature type="compositionally biased region" description="Polar residues" evidence="13">
    <location>
        <begin position="619"/>
        <end position="639"/>
    </location>
</feature>
<keyword evidence="5" id="KW-0597">Phosphoprotein</keyword>
<feature type="region of interest" description="Disordered" evidence="13">
    <location>
        <begin position="725"/>
        <end position="750"/>
    </location>
</feature>
<feature type="compositionally biased region" description="Low complexity" evidence="13">
    <location>
        <begin position="1481"/>
        <end position="1490"/>
    </location>
</feature>
<dbReference type="GO" id="GO:0016042">
    <property type="term" value="P:lipid catabolic process"/>
    <property type="evidence" value="ECO:0007669"/>
    <property type="project" value="UniProtKB-KW"/>
</dbReference>
<dbReference type="Gene3D" id="1.20.1230.10">
    <property type="entry name" value="Phospholipase C beta, distal C-terminal domain"/>
    <property type="match status" value="1"/>
</dbReference>
<feature type="region of interest" description="Disordered" evidence="13">
    <location>
        <begin position="499"/>
        <end position="570"/>
    </location>
</feature>
<evidence type="ECO:0000256" key="3">
    <source>
        <dbReference type="ARBA" id="ARBA00012368"/>
    </source>
</evidence>
<dbReference type="SMART" id="SM00239">
    <property type="entry name" value="C2"/>
    <property type="match status" value="1"/>
</dbReference>
<dbReference type="PROSITE" id="PS50004">
    <property type="entry name" value="C2"/>
    <property type="match status" value="1"/>
</dbReference>
<dbReference type="CDD" id="cd08591">
    <property type="entry name" value="PI-PLCc_beta"/>
    <property type="match status" value="1"/>
</dbReference>
<feature type="compositionally biased region" description="Low complexity" evidence="13">
    <location>
        <begin position="589"/>
        <end position="603"/>
    </location>
</feature>
<dbReference type="SUPFAM" id="SSF69989">
    <property type="entry name" value="C-terminal domain of PLC-beta"/>
    <property type="match status" value="1"/>
</dbReference>
<comment type="catalytic activity">
    <reaction evidence="11">
        <text>a 1,2-diacyl-sn-glycero-3-phospho-(1D-myo-inositol-4,5-bisphosphate) + H2O = 1D-myo-inositol 1,4,5-trisphosphate + a 1,2-diacyl-sn-glycerol + H(+)</text>
        <dbReference type="Rhea" id="RHEA:33179"/>
        <dbReference type="ChEBI" id="CHEBI:15377"/>
        <dbReference type="ChEBI" id="CHEBI:15378"/>
        <dbReference type="ChEBI" id="CHEBI:17815"/>
        <dbReference type="ChEBI" id="CHEBI:58456"/>
        <dbReference type="ChEBI" id="CHEBI:203600"/>
        <dbReference type="EC" id="3.1.4.11"/>
    </reaction>
</comment>
<dbReference type="Proteomes" id="UP000095281">
    <property type="component" value="Unplaced"/>
</dbReference>
<evidence type="ECO:0000256" key="12">
    <source>
        <dbReference type="SAM" id="Coils"/>
    </source>
</evidence>
<dbReference type="PRINTS" id="PR00390">
    <property type="entry name" value="PHPHLIPASEC"/>
</dbReference>
<organism evidence="16 17">
    <name type="scientific">Meloidogyne hapla</name>
    <name type="common">Root-knot nematode worm</name>
    <dbReference type="NCBI Taxonomy" id="6305"/>
    <lineage>
        <taxon>Eukaryota</taxon>
        <taxon>Metazoa</taxon>
        <taxon>Ecdysozoa</taxon>
        <taxon>Nematoda</taxon>
        <taxon>Chromadorea</taxon>
        <taxon>Rhabditida</taxon>
        <taxon>Tylenchina</taxon>
        <taxon>Tylenchomorpha</taxon>
        <taxon>Tylenchoidea</taxon>
        <taxon>Meloidogynidae</taxon>
        <taxon>Meloidogyninae</taxon>
        <taxon>Meloidogyne</taxon>
    </lineage>
</organism>
<dbReference type="InterPro" id="IPR053945">
    <property type="entry name" value="PLCB1-4-like_EFh"/>
</dbReference>
<keyword evidence="8 11" id="KW-0442">Lipid degradation</keyword>
<reference evidence="17" key="1">
    <citation type="submission" date="2016-11" db="UniProtKB">
        <authorList>
            <consortium name="WormBaseParasite"/>
        </authorList>
    </citation>
    <scope>IDENTIFICATION</scope>
</reference>
<feature type="compositionally biased region" description="Low complexity" evidence="13">
    <location>
        <begin position="767"/>
        <end position="777"/>
    </location>
</feature>
<evidence type="ECO:0000256" key="13">
    <source>
        <dbReference type="SAM" id="MobiDB-lite"/>
    </source>
</evidence>
<dbReference type="InterPro" id="IPR000008">
    <property type="entry name" value="C2_dom"/>
</dbReference>
<dbReference type="Pfam" id="PF00388">
    <property type="entry name" value="PI-PLC-X"/>
    <property type="match status" value="1"/>
</dbReference>
<dbReference type="GO" id="GO:0046488">
    <property type="term" value="P:phosphatidylinositol metabolic process"/>
    <property type="evidence" value="ECO:0007669"/>
    <property type="project" value="TreeGrafter"/>
</dbReference>
<keyword evidence="4" id="KW-0963">Cytoplasm</keyword>
<dbReference type="InterPro" id="IPR011992">
    <property type="entry name" value="EF-hand-dom_pair"/>
</dbReference>
<keyword evidence="16" id="KW-1185">Reference proteome</keyword>
<evidence type="ECO:0000256" key="5">
    <source>
        <dbReference type="ARBA" id="ARBA00022553"/>
    </source>
</evidence>
<feature type="coiled-coil region" evidence="12">
    <location>
        <begin position="1536"/>
        <end position="1563"/>
    </location>
</feature>
<dbReference type="FunFam" id="1.10.238.10:FF:000005">
    <property type="entry name" value="Phosphoinositide phospholipase C"/>
    <property type="match status" value="1"/>
</dbReference>
<dbReference type="SUPFAM" id="SSF49562">
    <property type="entry name" value="C2 domain (Calcium/lipid-binding domain, CaLB)"/>
    <property type="match status" value="1"/>
</dbReference>
<dbReference type="PROSITE" id="PS50008">
    <property type="entry name" value="PIPLC_Y_DOMAIN"/>
    <property type="match status" value="1"/>
</dbReference>
<dbReference type="InterPro" id="IPR001711">
    <property type="entry name" value="PLipase_C_Pinositol-sp_Y"/>
</dbReference>
<evidence type="ECO:0000256" key="11">
    <source>
        <dbReference type="RuleBase" id="RU361133"/>
    </source>
</evidence>
<dbReference type="PROSITE" id="PS50007">
    <property type="entry name" value="PIPLC_X_DOMAIN"/>
    <property type="match status" value="1"/>
</dbReference>
<dbReference type="EC" id="3.1.4.11" evidence="3 11"/>
<dbReference type="Gene3D" id="2.30.29.240">
    <property type="match status" value="1"/>
</dbReference>
<dbReference type="GO" id="GO:0051209">
    <property type="term" value="P:release of sequestered calcium ion into cytosol"/>
    <property type="evidence" value="ECO:0007669"/>
    <property type="project" value="TreeGrafter"/>
</dbReference>
<feature type="compositionally biased region" description="Polar residues" evidence="13">
    <location>
        <begin position="550"/>
        <end position="561"/>
    </location>
</feature>
<feature type="domain" description="PI-PLC Y-box" evidence="15">
    <location>
        <begin position="964"/>
        <end position="1080"/>
    </location>
</feature>
<evidence type="ECO:0000256" key="6">
    <source>
        <dbReference type="ARBA" id="ARBA00022801"/>
    </source>
</evidence>